<name>A0ABV3ERI6_9ACTN</name>
<comment type="caution">
    <text evidence="1">The sequence shown here is derived from an EMBL/GenBank/DDBJ whole genome shotgun (WGS) entry which is preliminary data.</text>
</comment>
<gene>
    <name evidence="1" type="ORF">AB0D95_16445</name>
</gene>
<reference evidence="1 2" key="1">
    <citation type="submission" date="2024-06" db="EMBL/GenBank/DDBJ databases">
        <title>The Natural Products Discovery Center: Release of the First 8490 Sequenced Strains for Exploring Actinobacteria Biosynthetic Diversity.</title>
        <authorList>
            <person name="Kalkreuter E."/>
            <person name="Kautsar S.A."/>
            <person name="Yang D."/>
            <person name="Bader C.D."/>
            <person name="Teijaro C.N."/>
            <person name="Fluegel L."/>
            <person name="Davis C.M."/>
            <person name="Simpson J.R."/>
            <person name="Lauterbach L."/>
            <person name="Steele A.D."/>
            <person name="Gui C."/>
            <person name="Meng S."/>
            <person name="Li G."/>
            <person name="Viehrig K."/>
            <person name="Ye F."/>
            <person name="Su P."/>
            <person name="Kiefer A.F."/>
            <person name="Nichols A."/>
            <person name="Cepeda A.J."/>
            <person name="Yan W."/>
            <person name="Fan B."/>
            <person name="Jiang Y."/>
            <person name="Adhikari A."/>
            <person name="Zheng C.-J."/>
            <person name="Schuster L."/>
            <person name="Cowan T.M."/>
            <person name="Smanski M.J."/>
            <person name="Chevrette M.G."/>
            <person name="De Carvalho L.P.S."/>
            <person name="Shen B."/>
        </authorList>
    </citation>
    <scope>NUCLEOTIDE SEQUENCE [LARGE SCALE GENOMIC DNA]</scope>
    <source>
        <strain evidence="1 2">NPDC048117</strain>
    </source>
</reference>
<dbReference type="Proteomes" id="UP001551584">
    <property type="component" value="Unassembled WGS sequence"/>
</dbReference>
<keyword evidence="2" id="KW-1185">Reference proteome</keyword>
<accession>A0ABV3ERI6</accession>
<evidence type="ECO:0000313" key="1">
    <source>
        <dbReference type="EMBL" id="MEU9578826.1"/>
    </source>
</evidence>
<evidence type="ECO:0000313" key="2">
    <source>
        <dbReference type="Proteomes" id="UP001551584"/>
    </source>
</evidence>
<dbReference type="EMBL" id="JBEZNA010000034">
    <property type="protein sequence ID" value="MEU9578826.1"/>
    <property type="molecule type" value="Genomic_DNA"/>
</dbReference>
<organism evidence="1 2">
    <name type="scientific">Streptomyces chilikensis</name>
    <dbReference type="NCBI Taxonomy" id="1194079"/>
    <lineage>
        <taxon>Bacteria</taxon>
        <taxon>Bacillati</taxon>
        <taxon>Actinomycetota</taxon>
        <taxon>Actinomycetes</taxon>
        <taxon>Kitasatosporales</taxon>
        <taxon>Streptomycetaceae</taxon>
        <taxon>Streptomyces</taxon>
    </lineage>
</organism>
<protein>
    <submittedName>
        <fullName evidence="1">Uncharacterized protein</fullName>
    </submittedName>
</protein>
<sequence>MTETHPRIVRIPTDPTPAGVLLLTAVAAFSQLTTDQAQALAALLGLATALNPYVSHERR</sequence>
<proteinExistence type="predicted"/>
<dbReference type="RefSeq" id="WP_359273238.1">
    <property type="nucleotide sequence ID" value="NZ_JBEZNA010000034.1"/>
</dbReference>